<comment type="function">
    <text evidence="6">Catalyzes the transfer of a ribosyl phosphate group from 5-phosphoribose 1-diphosphate to orotate, leading to the formation of orotidine monophosphate (OMP).</text>
</comment>
<keyword evidence="6" id="KW-0460">Magnesium</keyword>
<dbReference type="PANTHER" id="PTHR19278:SF9">
    <property type="entry name" value="URIDINE 5'-MONOPHOSPHATE SYNTHASE"/>
    <property type="match status" value="1"/>
</dbReference>
<dbReference type="NCBIfam" id="NF001729">
    <property type="entry name" value="PRK00455.1-3"/>
    <property type="match status" value="1"/>
</dbReference>
<evidence type="ECO:0000313" key="9">
    <source>
        <dbReference type="Proteomes" id="UP000253061"/>
    </source>
</evidence>
<name>A0A199YCS6_9PROT</name>
<accession>A0A199YCS6</accession>
<proteinExistence type="inferred from homology"/>
<feature type="binding site" evidence="6">
    <location>
        <position position="108"/>
    </location>
    <ligand>
        <name>5-phospho-alpha-D-ribose 1-diphosphate</name>
        <dbReference type="ChEBI" id="CHEBI:58017"/>
        <note>ligand shared between dimeric partners</note>
    </ligand>
</feature>
<dbReference type="AlphaFoldDB" id="A0A199YCS6"/>
<dbReference type="GO" id="GO:0044205">
    <property type="term" value="P:'de novo' UMP biosynthetic process"/>
    <property type="evidence" value="ECO:0007669"/>
    <property type="project" value="UniProtKB-UniRule"/>
</dbReference>
<dbReference type="InterPro" id="IPR000836">
    <property type="entry name" value="PRTase_dom"/>
</dbReference>
<evidence type="ECO:0000259" key="7">
    <source>
        <dbReference type="Pfam" id="PF00156"/>
    </source>
</evidence>
<comment type="subunit">
    <text evidence="6">Homodimer.</text>
</comment>
<dbReference type="EMBL" id="JPWB01000003">
    <property type="protein sequence ID" value="RCK23199.1"/>
    <property type="molecule type" value="Genomic_DNA"/>
</dbReference>
<comment type="catalytic activity">
    <reaction evidence="6">
        <text>orotidine 5'-phosphate + diphosphate = orotate + 5-phospho-alpha-D-ribose 1-diphosphate</text>
        <dbReference type="Rhea" id="RHEA:10380"/>
        <dbReference type="ChEBI" id="CHEBI:30839"/>
        <dbReference type="ChEBI" id="CHEBI:33019"/>
        <dbReference type="ChEBI" id="CHEBI:57538"/>
        <dbReference type="ChEBI" id="CHEBI:58017"/>
        <dbReference type="EC" id="2.4.2.10"/>
    </reaction>
</comment>
<evidence type="ECO:0000256" key="1">
    <source>
        <dbReference type="ARBA" id="ARBA00004889"/>
    </source>
</evidence>
<dbReference type="Gene3D" id="3.40.50.2020">
    <property type="match status" value="1"/>
</dbReference>
<dbReference type="SUPFAM" id="SSF53271">
    <property type="entry name" value="PRTase-like"/>
    <property type="match status" value="1"/>
</dbReference>
<dbReference type="GO" id="GO:0000287">
    <property type="term" value="F:magnesium ion binding"/>
    <property type="evidence" value="ECO:0007669"/>
    <property type="project" value="UniProtKB-UniRule"/>
</dbReference>
<evidence type="ECO:0000256" key="2">
    <source>
        <dbReference type="ARBA" id="ARBA00011971"/>
    </source>
</evidence>
<dbReference type="NCBIfam" id="TIGR00336">
    <property type="entry name" value="pyrE"/>
    <property type="match status" value="1"/>
</dbReference>
<dbReference type="GO" id="GO:0004588">
    <property type="term" value="F:orotate phosphoribosyltransferase activity"/>
    <property type="evidence" value="ECO:0007669"/>
    <property type="project" value="UniProtKB-UniRule"/>
</dbReference>
<dbReference type="PANTHER" id="PTHR19278">
    <property type="entry name" value="OROTATE PHOSPHORIBOSYLTRANSFERASE"/>
    <property type="match status" value="1"/>
</dbReference>
<keyword evidence="5 6" id="KW-0665">Pyrimidine biosynthesis</keyword>
<dbReference type="InterPro" id="IPR023031">
    <property type="entry name" value="OPRT"/>
</dbReference>
<dbReference type="InterPro" id="IPR029057">
    <property type="entry name" value="PRTase-like"/>
</dbReference>
<dbReference type="InterPro" id="IPR004467">
    <property type="entry name" value="Or_phspho_trans_dom"/>
</dbReference>
<gene>
    <name evidence="6" type="primary">pyrE</name>
    <name evidence="8" type="ORF">TH6_09255</name>
</gene>
<feature type="binding site" evidence="6">
    <location>
        <position position="112"/>
    </location>
    <ligand>
        <name>5-phospho-alpha-D-ribose 1-diphosphate</name>
        <dbReference type="ChEBI" id="CHEBI:58017"/>
        <note>ligand shared between dimeric partners</note>
    </ligand>
</feature>
<comment type="caution">
    <text evidence="8">The sequence shown here is derived from an EMBL/GenBank/DDBJ whole genome shotgun (WGS) entry which is preliminary data.</text>
</comment>
<keyword evidence="3 6" id="KW-0328">Glycosyltransferase</keyword>
<dbReference type="CDD" id="cd06223">
    <property type="entry name" value="PRTases_typeI"/>
    <property type="match status" value="1"/>
</dbReference>
<evidence type="ECO:0000256" key="4">
    <source>
        <dbReference type="ARBA" id="ARBA00022679"/>
    </source>
</evidence>
<reference evidence="8 9" key="1">
    <citation type="submission" date="2014-07" db="EMBL/GenBank/DDBJ databases">
        <title>Draft genome sequence of Thalassospira profundimaris R8-17.</title>
        <authorList>
            <person name="Lai Q."/>
            <person name="Shao Z."/>
        </authorList>
    </citation>
    <scope>NUCLEOTIDE SEQUENCE [LARGE SCALE GENOMIC DNA]</scope>
    <source>
        <strain evidence="8 9">R8-17</strain>
    </source>
</reference>
<feature type="binding site" description="in other chain" evidence="6">
    <location>
        <begin position="134"/>
        <end position="142"/>
    </location>
    <ligand>
        <name>5-phospho-alpha-D-ribose 1-diphosphate</name>
        <dbReference type="ChEBI" id="CHEBI:58017"/>
        <note>ligand shared between dimeric partners</note>
    </ligand>
</feature>
<evidence type="ECO:0000313" key="8">
    <source>
        <dbReference type="EMBL" id="RCK23199.1"/>
    </source>
</evidence>
<comment type="pathway">
    <text evidence="1 6">Pyrimidine metabolism; UMP biosynthesis via de novo pathway; UMP from orotate: step 1/2.</text>
</comment>
<organism evidence="8 9">
    <name type="scientific">Thalassospira profundimaris</name>
    <dbReference type="NCBI Taxonomy" id="502049"/>
    <lineage>
        <taxon>Bacteria</taxon>
        <taxon>Pseudomonadati</taxon>
        <taxon>Pseudomonadota</taxon>
        <taxon>Alphaproteobacteria</taxon>
        <taxon>Rhodospirillales</taxon>
        <taxon>Thalassospiraceae</taxon>
        <taxon>Thalassospira</taxon>
    </lineage>
</organism>
<evidence type="ECO:0000256" key="5">
    <source>
        <dbReference type="ARBA" id="ARBA00022975"/>
    </source>
</evidence>
<evidence type="ECO:0000256" key="6">
    <source>
        <dbReference type="HAMAP-Rule" id="MF_01208"/>
    </source>
</evidence>
<comment type="cofactor">
    <cofactor evidence="6">
        <name>Mg(2+)</name>
        <dbReference type="ChEBI" id="CHEBI:18420"/>
    </cofactor>
</comment>
<dbReference type="HAMAP" id="MF_01208">
    <property type="entry name" value="PyrE"/>
    <property type="match status" value="1"/>
</dbReference>
<dbReference type="EC" id="2.4.2.10" evidence="2 6"/>
<feature type="binding site" evidence="6">
    <location>
        <position position="138"/>
    </location>
    <ligand>
        <name>orotate</name>
        <dbReference type="ChEBI" id="CHEBI:30839"/>
    </ligand>
</feature>
<keyword evidence="4 6" id="KW-0808">Transferase</keyword>
<sequence length="229" mass="25252">MTTEKPTAHCTYAAKTVAKILLDIGAVNFRPEEAYILTSGWASPVYIDCRKLISFPRARRKVIELAARQVSDAAGYEAFDAVAGGETAGIPYSAWLADALDLPMQYVRKKPKGFGRKARIEGDIHEGQRVLLVEDLATDGASKVNFVNAIREAGAECKHAFVVFFYDIFEGALDELRKDDIEMHYLATWADVLAVAEEGEYFSKDAIEGVRSFLNDPIGWSKANGGKHD</sequence>
<feature type="domain" description="Phosphoribosyltransferase" evidence="7">
    <location>
        <begin position="59"/>
        <end position="164"/>
    </location>
</feature>
<dbReference type="GO" id="GO:0019856">
    <property type="term" value="P:pyrimidine nucleobase biosynthetic process"/>
    <property type="evidence" value="ECO:0007669"/>
    <property type="project" value="TreeGrafter"/>
</dbReference>
<dbReference type="Pfam" id="PF00156">
    <property type="entry name" value="Pribosyltran"/>
    <property type="match status" value="1"/>
</dbReference>
<evidence type="ECO:0000256" key="3">
    <source>
        <dbReference type="ARBA" id="ARBA00022676"/>
    </source>
</evidence>
<dbReference type="Proteomes" id="UP000253061">
    <property type="component" value="Unassembled WGS sequence"/>
</dbReference>
<comment type="caution">
    <text evidence="6">Lacks conserved residue(s) required for the propagation of feature annotation.</text>
</comment>
<dbReference type="UniPathway" id="UPA00070">
    <property type="reaction ID" value="UER00119"/>
</dbReference>
<protein>
    <recommendedName>
        <fullName evidence="2 6">Orotate phosphoribosyltransferase</fullName>
        <shortName evidence="6">OPRT</shortName>
        <shortName evidence="6">OPRTase</shortName>
        <ecNumber evidence="2 6">2.4.2.10</ecNumber>
    </recommendedName>
</protein>
<feature type="binding site" description="in other chain" evidence="6">
    <location>
        <position position="109"/>
    </location>
    <ligand>
        <name>5-phospho-alpha-D-ribose 1-diphosphate</name>
        <dbReference type="ChEBI" id="CHEBI:58017"/>
        <note>ligand shared between dimeric partners</note>
    </ligand>
</feature>
<dbReference type="RefSeq" id="WP_044828964.1">
    <property type="nucleotide sequence ID" value="NZ_JPWB01000003.1"/>
</dbReference>
<comment type="similarity">
    <text evidence="6">Belongs to the purine/pyrimidine phosphoribosyltransferase family. PyrE subfamily.</text>
</comment>